<dbReference type="SUPFAM" id="SSF103481">
    <property type="entry name" value="Multidrug resistance efflux transporter EmrE"/>
    <property type="match status" value="2"/>
</dbReference>
<feature type="transmembrane region" description="Helical" evidence="6">
    <location>
        <begin position="171"/>
        <end position="189"/>
    </location>
</feature>
<keyword evidence="9" id="KW-1185">Reference proteome</keyword>
<evidence type="ECO:0000256" key="1">
    <source>
        <dbReference type="ARBA" id="ARBA00004141"/>
    </source>
</evidence>
<dbReference type="PANTHER" id="PTHR32322">
    <property type="entry name" value="INNER MEMBRANE TRANSPORTER"/>
    <property type="match status" value="1"/>
</dbReference>
<feature type="transmembrane region" description="Helical" evidence="6">
    <location>
        <begin position="25"/>
        <end position="43"/>
    </location>
</feature>
<proteinExistence type="inferred from homology"/>
<accession>A0A4Q6XVZ5</accession>
<sequence>MPTAPARSLHPSDQIDPSALPRSPFMIFGWLSLLLAIFVWAGFALSMRAIGRSPLATADVALIRFAVPAIVLLPLLPSRLARLRTVPWPAATAVAAGAGLPFFLLAAAGGRSSSAAHVSALIAGTTPLAVALLAALLWSEVPGRRRLFSLLAIIAGVSFLVAGLSTGPSEVYGVTLLLAASVLWGAYTLGLRRAELDPLGCIMLITYPSLLVLLPLRAIGVFETHLSTVSLTDILPFVAVQGIGVGLLSSYAYSLAVSRLGPTRCATVGALAPVLTTGLAVPLLGEVPSLLSLLGVSVITFGIFVSNATRFSEVRPCSAA</sequence>
<feature type="transmembrane region" description="Helical" evidence="6">
    <location>
        <begin position="234"/>
        <end position="253"/>
    </location>
</feature>
<feature type="transmembrane region" description="Helical" evidence="6">
    <location>
        <begin position="147"/>
        <end position="165"/>
    </location>
</feature>
<dbReference type="Pfam" id="PF00892">
    <property type="entry name" value="EamA"/>
    <property type="match status" value="2"/>
</dbReference>
<dbReference type="PANTHER" id="PTHR32322:SF2">
    <property type="entry name" value="EAMA DOMAIN-CONTAINING PROTEIN"/>
    <property type="match status" value="1"/>
</dbReference>
<keyword evidence="4 6" id="KW-1133">Transmembrane helix</keyword>
<feature type="transmembrane region" description="Helical" evidence="6">
    <location>
        <begin position="55"/>
        <end position="76"/>
    </location>
</feature>
<keyword evidence="5 6" id="KW-0472">Membrane</keyword>
<evidence type="ECO:0000313" key="8">
    <source>
        <dbReference type="EMBL" id="RZF60616.1"/>
    </source>
</evidence>
<feature type="transmembrane region" description="Helical" evidence="6">
    <location>
        <begin position="88"/>
        <end position="109"/>
    </location>
</feature>
<keyword evidence="3 6" id="KW-0812">Transmembrane</keyword>
<dbReference type="GO" id="GO:0016020">
    <property type="term" value="C:membrane"/>
    <property type="evidence" value="ECO:0007669"/>
    <property type="project" value="UniProtKB-SubCell"/>
</dbReference>
<evidence type="ECO:0000256" key="6">
    <source>
        <dbReference type="SAM" id="Phobius"/>
    </source>
</evidence>
<evidence type="ECO:0000256" key="5">
    <source>
        <dbReference type="ARBA" id="ARBA00023136"/>
    </source>
</evidence>
<feature type="transmembrane region" description="Helical" evidence="6">
    <location>
        <begin position="115"/>
        <end position="138"/>
    </location>
</feature>
<evidence type="ECO:0000313" key="9">
    <source>
        <dbReference type="Proteomes" id="UP000292085"/>
    </source>
</evidence>
<name>A0A4Q6XVZ5_9SPHN</name>
<evidence type="ECO:0000256" key="2">
    <source>
        <dbReference type="ARBA" id="ARBA00007362"/>
    </source>
</evidence>
<evidence type="ECO:0000256" key="3">
    <source>
        <dbReference type="ARBA" id="ARBA00022692"/>
    </source>
</evidence>
<gene>
    <name evidence="8" type="ORF">EWE75_22210</name>
</gene>
<dbReference type="InterPro" id="IPR050638">
    <property type="entry name" value="AA-Vitamin_Transporters"/>
</dbReference>
<feature type="transmembrane region" description="Helical" evidence="6">
    <location>
        <begin position="201"/>
        <end position="222"/>
    </location>
</feature>
<feature type="domain" description="EamA" evidence="7">
    <location>
        <begin position="28"/>
        <end position="161"/>
    </location>
</feature>
<evidence type="ECO:0000259" key="7">
    <source>
        <dbReference type="Pfam" id="PF00892"/>
    </source>
</evidence>
<comment type="caution">
    <text evidence="8">The sequence shown here is derived from an EMBL/GenBank/DDBJ whole genome shotgun (WGS) entry which is preliminary data.</text>
</comment>
<comment type="similarity">
    <text evidence="2">Belongs to the EamA transporter family.</text>
</comment>
<dbReference type="EMBL" id="SGIS01000060">
    <property type="protein sequence ID" value="RZF60616.1"/>
    <property type="molecule type" value="Genomic_DNA"/>
</dbReference>
<dbReference type="OrthoDB" id="7743310at2"/>
<reference evidence="8 9" key="1">
    <citation type="submission" date="2019-02" db="EMBL/GenBank/DDBJ databases">
        <authorList>
            <person name="Li Y."/>
        </authorList>
    </citation>
    <scope>NUCLEOTIDE SEQUENCE [LARGE SCALE GENOMIC DNA]</scope>
    <source>
        <strain evidence="8 9">3-7</strain>
    </source>
</reference>
<evidence type="ECO:0000256" key="4">
    <source>
        <dbReference type="ARBA" id="ARBA00022989"/>
    </source>
</evidence>
<feature type="transmembrane region" description="Helical" evidence="6">
    <location>
        <begin position="290"/>
        <end position="308"/>
    </location>
</feature>
<dbReference type="InterPro" id="IPR037185">
    <property type="entry name" value="EmrE-like"/>
</dbReference>
<feature type="domain" description="EamA" evidence="7">
    <location>
        <begin position="172"/>
        <end position="307"/>
    </location>
</feature>
<organism evidence="8 9">
    <name type="scientific">Sphingomonas populi</name>
    <dbReference type="NCBI Taxonomy" id="2484750"/>
    <lineage>
        <taxon>Bacteria</taxon>
        <taxon>Pseudomonadati</taxon>
        <taxon>Pseudomonadota</taxon>
        <taxon>Alphaproteobacteria</taxon>
        <taxon>Sphingomonadales</taxon>
        <taxon>Sphingomonadaceae</taxon>
        <taxon>Sphingomonas</taxon>
    </lineage>
</organism>
<dbReference type="RefSeq" id="WP_130160265.1">
    <property type="nucleotide sequence ID" value="NZ_SGIS01000060.1"/>
</dbReference>
<comment type="subcellular location">
    <subcellularLocation>
        <location evidence="1">Membrane</location>
        <topology evidence="1">Multi-pass membrane protein</topology>
    </subcellularLocation>
</comment>
<dbReference type="InterPro" id="IPR000620">
    <property type="entry name" value="EamA_dom"/>
</dbReference>
<dbReference type="AlphaFoldDB" id="A0A4Q6XVZ5"/>
<protein>
    <submittedName>
        <fullName evidence="8">DMT family transporter</fullName>
    </submittedName>
</protein>
<dbReference type="Proteomes" id="UP000292085">
    <property type="component" value="Unassembled WGS sequence"/>
</dbReference>